<dbReference type="SUPFAM" id="SSF46785">
    <property type="entry name" value="Winged helix' DNA-binding domain"/>
    <property type="match status" value="1"/>
</dbReference>
<evidence type="ECO:0000313" key="8">
    <source>
        <dbReference type="Proteomes" id="UP000251402"/>
    </source>
</evidence>
<dbReference type="GO" id="GO:0003700">
    <property type="term" value="F:DNA-binding transcription factor activity"/>
    <property type="evidence" value="ECO:0007669"/>
    <property type="project" value="InterPro"/>
</dbReference>
<proteinExistence type="predicted"/>
<dbReference type="KEGG" id="mrub:DEO27_027895"/>
<dbReference type="EMBL" id="CP043451">
    <property type="protein sequence ID" value="QEM06156.1"/>
    <property type="molecule type" value="Genomic_DNA"/>
</dbReference>
<evidence type="ECO:0000313" key="6">
    <source>
        <dbReference type="EMBL" id="QEM13673.1"/>
    </source>
</evidence>
<dbReference type="Pfam" id="PF12802">
    <property type="entry name" value="MarR_2"/>
    <property type="match status" value="1"/>
</dbReference>
<evidence type="ECO:0000256" key="1">
    <source>
        <dbReference type="ARBA" id="ARBA00023015"/>
    </source>
</evidence>
<dbReference type="OrthoDB" id="5327581at2"/>
<evidence type="ECO:0000259" key="4">
    <source>
        <dbReference type="PROSITE" id="PS50995"/>
    </source>
</evidence>
<dbReference type="Gene3D" id="1.10.10.10">
    <property type="entry name" value="Winged helix-like DNA-binding domain superfamily/Winged helix DNA-binding domain"/>
    <property type="match status" value="1"/>
</dbReference>
<keyword evidence="2 6" id="KW-0238">DNA-binding</keyword>
<dbReference type="PANTHER" id="PTHR42756">
    <property type="entry name" value="TRANSCRIPTIONAL REGULATOR, MARR"/>
    <property type="match status" value="1"/>
</dbReference>
<evidence type="ECO:0000256" key="3">
    <source>
        <dbReference type="ARBA" id="ARBA00023163"/>
    </source>
</evidence>
<keyword evidence="8" id="KW-1185">Reference proteome</keyword>
<accession>A0A364WXF5</accession>
<dbReference type="Proteomes" id="UP000250557">
    <property type="component" value="Chromosome"/>
</dbReference>
<dbReference type="PROSITE" id="PS50995">
    <property type="entry name" value="HTH_MARR_2"/>
    <property type="match status" value="1"/>
</dbReference>
<organism evidence="6 8">
    <name type="scientific">Mucilaginibacter rubeus</name>
    <dbReference type="NCBI Taxonomy" id="2027860"/>
    <lineage>
        <taxon>Bacteria</taxon>
        <taxon>Pseudomonadati</taxon>
        <taxon>Bacteroidota</taxon>
        <taxon>Sphingobacteriia</taxon>
        <taxon>Sphingobacteriales</taxon>
        <taxon>Sphingobacteriaceae</taxon>
        <taxon>Mucilaginibacter</taxon>
    </lineage>
</organism>
<dbReference type="InterPro" id="IPR000835">
    <property type="entry name" value="HTH_MarR-typ"/>
</dbReference>
<evidence type="ECO:0000313" key="7">
    <source>
        <dbReference type="Proteomes" id="UP000250557"/>
    </source>
</evidence>
<protein>
    <submittedName>
        <fullName evidence="6">Winged helix DNA-binding protein</fullName>
    </submittedName>
</protein>
<feature type="domain" description="HTH marR-type" evidence="4">
    <location>
        <begin position="2"/>
        <end position="134"/>
    </location>
</feature>
<dbReference type="RefSeq" id="WP_112571137.1">
    <property type="nucleotide sequence ID" value="NZ_CP043450.1"/>
</dbReference>
<dbReference type="InterPro" id="IPR036390">
    <property type="entry name" value="WH_DNA-bd_sf"/>
</dbReference>
<name>A0A364WXF5_9SPHI</name>
<dbReference type="AlphaFoldDB" id="A0A364WXF5"/>
<gene>
    <name evidence="6" type="ORF">DEO27_027895</name>
    <name evidence="5" type="ORF">DIU31_022540</name>
</gene>
<keyword evidence="3" id="KW-0804">Transcription</keyword>
<keyword evidence="1" id="KW-0805">Transcription regulation</keyword>
<reference evidence="6 7" key="1">
    <citation type="submission" date="2019-08" db="EMBL/GenBank/DDBJ databases">
        <title>Comparative genome analysis confer to the adaptation heavy metal polluted environment.</title>
        <authorList>
            <person name="Li Y."/>
        </authorList>
    </citation>
    <scope>NUCLEOTIDE SEQUENCE [LARGE SCALE GENOMIC DNA]</scope>
    <source>
        <strain evidence="6">P1</strain>
        <strain evidence="5 7">P2</strain>
    </source>
</reference>
<dbReference type="PANTHER" id="PTHR42756:SF1">
    <property type="entry name" value="TRANSCRIPTIONAL REPRESSOR OF EMRAB OPERON"/>
    <property type="match status" value="1"/>
</dbReference>
<evidence type="ECO:0000256" key="2">
    <source>
        <dbReference type="ARBA" id="ARBA00023125"/>
    </source>
</evidence>
<dbReference type="GO" id="GO:0003677">
    <property type="term" value="F:DNA binding"/>
    <property type="evidence" value="ECO:0007669"/>
    <property type="project" value="UniProtKB-KW"/>
</dbReference>
<dbReference type="InterPro" id="IPR036388">
    <property type="entry name" value="WH-like_DNA-bd_sf"/>
</dbReference>
<dbReference type="Proteomes" id="UP000251402">
    <property type="component" value="Chromosome"/>
</dbReference>
<dbReference type="SMART" id="SM00347">
    <property type="entry name" value="HTH_MARR"/>
    <property type="match status" value="1"/>
</dbReference>
<sequence length="141" mass="16407">MHFLLSKSLSRLSRLYSRAITRVLPELKFEHHAEILLILAYTNRRLTQKELAELYQADKSRIAVLIEGMTRDGLVYTEQNSADRRAHFVLLTSKGEAIIPKIQQAIEQVNCMINQQLDKTHLDYFYATLFKMQSNLVELQV</sequence>
<evidence type="ECO:0000313" key="5">
    <source>
        <dbReference type="EMBL" id="QEM06156.1"/>
    </source>
</evidence>
<dbReference type="EMBL" id="CP043450">
    <property type="protein sequence ID" value="QEM13673.1"/>
    <property type="molecule type" value="Genomic_DNA"/>
</dbReference>